<proteinExistence type="predicted"/>
<name>A0A0C2ZD69_9AGAM</name>
<dbReference type="HOGENOM" id="CLU_114232_0_0_1"/>
<dbReference type="InParanoid" id="A0A0C2ZD69"/>
<sequence>ELRDWLRRRLKKGIGKQGSVAQEVLDDCSVSITELQKQWSDQRATQLSIRAHAPTKLKKELDTVLTLQANLDNSNRVLQLAQATIEKENASPAIMDALESLEHGHTRLMTKAEALYSSLNVHDQSPELKNISLDFVQILLMAWDLKINIHKRAVGTFFEWDKLDHAVSGKDKPLGASL</sequence>
<accession>A0A0C2ZD69</accession>
<dbReference type="Proteomes" id="UP000053989">
    <property type="component" value="Unassembled WGS sequence"/>
</dbReference>
<dbReference type="EMBL" id="KN822308">
    <property type="protein sequence ID" value="KIM50927.1"/>
    <property type="molecule type" value="Genomic_DNA"/>
</dbReference>
<keyword evidence="2" id="KW-1185">Reference proteome</keyword>
<dbReference type="AlphaFoldDB" id="A0A0C2ZD69"/>
<feature type="non-terminal residue" evidence="1">
    <location>
        <position position="178"/>
    </location>
</feature>
<evidence type="ECO:0000313" key="2">
    <source>
        <dbReference type="Proteomes" id="UP000053989"/>
    </source>
</evidence>
<dbReference type="OrthoDB" id="3364670at2759"/>
<evidence type="ECO:0000313" key="1">
    <source>
        <dbReference type="EMBL" id="KIM50927.1"/>
    </source>
</evidence>
<organism evidence="1 2">
    <name type="scientific">Scleroderma citrinum Foug A</name>
    <dbReference type="NCBI Taxonomy" id="1036808"/>
    <lineage>
        <taxon>Eukaryota</taxon>
        <taxon>Fungi</taxon>
        <taxon>Dikarya</taxon>
        <taxon>Basidiomycota</taxon>
        <taxon>Agaricomycotina</taxon>
        <taxon>Agaricomycetes</taxon>
        <taxon>Agaricomycetidae</taxon>
        <taxon>Boletales</taxon>
        <taxon>Sclerodermatineae</taxon>
        <taxon>Sclerodermataceae</taxon>
        <taxon>Scleroderma</taxon>
    </lineage>
</organism>
<feature type="non-terminal residue" evidence="1">
    <location>
        <position position="1"/>
    </location>
</feature>
<protein>
    <submittedName>
        <fullName evidence="1">Uncharacterized protein</fullName>
    </submittedName>
</protein>
<dbReference type="STRING" id="1036808.A0A0C2ZD69"/>
<reference evidence="1 2" key="1">
    <citation type="submission" date="2014-04" db="EMBL/GenBank/DDBJ databases">
        <authorList>
            <consortium name="DOE Joint Genome Institute"/>
            <person name="Kuo A."/>
            <person name="Kohler A."/>
            <person name="Nagy L.G."/>
            <person name="Floudas D."/>
            <person name="Copeland A."/>
            <person name="Barry K.W."/>
            <person name="Cichocki N."/>
            <person name="Veneault-Fourrey C."/>
            <person name="LaButti K."/>
            <person name="Lindquist E.A."/>
            <person name="Lipzen A."/>
            <person name="Lundell T."/>
            <person name="Morin E."/>
            <person name="Murat C."/>
            <person name="Sun H."/>
            <person name="Tunlid A."/>
            <person name="Henrissat B."/>
            <person name="Grigoriev I.V."/>
            <person name="Hibbett D.S."/>
            <person name="Martin F."/>
            <person name="Nordberg H.P."/>
            <person name="Cantor M.N."/>
            <person name="Hua S.X."/>
        </authorList>
    </citation>
    <scope>NUCLEOTIDE SEQUENCE [LARGE SCALE GENOMIC DNA]</scope>
    <source>
        <strain evidence="1 2">Foug A</strain>
    </source>
</reference>
<reference evidence="2" key="2">
    <citation type="submission" date="2015-01" db="EMBL/GenBank/DDBJ databases">
        <title>Evolutionary Origins and Diversification of the Mycorrhizal Mutualists.</title>
        <authorList>
            <consortium name="DOE Joint Genome Institute"/>
            <consortium name="Mycorrhizal Genomics Consortium"/>
            <person name="Kohler A."/>
            <person name="Kuo A."/>
            <person name="Nagy L.G."/>
            <person name="Floudas D."/>
            <person name="Copeland A."/>
            <person name="Barry K.W."/>
            <person name="Cichocki N."/>
            <person name="Veneault-Fourrey C."/>
            <person name="LaButti K."/>
            <person name="Lindquist E.A."/>
            <person name="Lipzen A."/>
            <person name="Lundell T."/>
            <person name="Morin E."/>
            <person name="Murat C."/>
            <person name="Riley R."/>
            <person name="Ohm R."/>
            <person name="Sun H."/>
            <person name="Tunlid A."/>
            <person name="Henrissat B."/>
            <person name="Grigoriev I.V."/>
            <person name="Hibbett D.S."/>
            <person name="Martin F."/>
        </authorList>
    </citation>
    <scope>NUCLEOTIDE SEQUENCE [LARGE SCALE GENOMIC DNA]</scope>
    <source>
        <strain evidence="2">Foug A</strain>
    </source>
</reference>
<gene>
    <name evidence="1" type="ORF">SCLCIDRAFT_47498</name>
</gene>